<feature type="region of interest" description="Disordered" evidence="1">
    <location>
        <begin position="129"/>
        <end position="148"/>
    </location>
</feature>
<dbReference type="AlphaFoldDB" id="A0A5E4AFQ3"/>
<protein>
    <submittedName>
        <fullName evidence="3">Uncharacterized protein</fullName>
    </submittedName>
</protein>
<feature type="region of interest" description="Disordered" evidence="1">
    <location>
        <begin position="222"/>
        <end position="266"/>
    </location>
</feature>
<evidence type="ECO:0000313" key="2">
    <source>
        <dbReference type="EMBL" id="KAF7473219.1"/>
    </source>
</evidence>
<feature type="region of interest" description="Disordered" evidence="1">
    <location>
        <begin position="156"/>
        <end position="177"/>
    </location>
</feature>
<keyword evidence="4" id="KW-1185">Reference proteome</keyword>
<dbReference type="Proteomes" id="UP000335636">
    <property type="component" value="Unassembled WGS sequence"/>
</dbReference>
<organism evidence="3 4">
    <name type="scientific">Marmota monax</name>
    <name type="common">Woodchuck</name>
    <dbReference type="NCBI Taxonomy" id="9995"/>
    <lineage>
        <taxon>Eukaryota</taxon>
        <taxon>Metazoa</taxon>
        <taxon>Chordata</taxon>
        <taxon>Craniata</taxon>
        <taxon>Vertebrata</taxon>
        <taxon>Euteleostomi</taxon>
        <taxon>Mammalia</taxon>
        <taxon>Eutheria</taxon>
        <taxon>Euarchontoglires</taxon>
        <taxon>Glires</taxon>
        <taxon>Rodentia</taxon>
        <taxon>Sciuromorpha</taxon>
        <taxon>Sciuridae</taxon>
        <taxon>Xerinae</taxon>
        <taxon>Marmotini</taxon>
        <taxon>Marmota</taxon>
    </lineage>
</organism>
<evidence type="ECO:0000256" key="1">
    <source>
        <dbReference type="SAM" id="MobiDB-lite"/>
    </source>
</evidence>
<reference evidence="3 4" key="1">
    <citation type="submission" date="2019-04" db="EMBL/GenBank/DDBJ databases">
        <authorList>
            <person name="Alioto T."/>
            <person name="Alioto T."/>
        </authorList>
    </citation>
    <scope>NUCLEOTIDE SEQUENCE [LARGE SCALE GENOMIC DNA]</scope>
</reference>
<dbReference type="EMBL" id="WJEC01006451">
    <property type="protein sequence ID" value="KAF7473219.1"/>
    <property type="molecule type" value="Genomic_DNA"/>
</dbReference>
<gene>
    <name evidence="2" type="ORF">GHT09_016141</name>
    <name evidence="3" type="ORF">MONAX_5E005753</name>
</gene>
<evidence type="ECO:0000313" key="3">
    <source>
        <dbReference type="EMBL" id="VTJ56167.1"/>
    </source>
</evidence>
<reference evidence="2" key="2">
    <citation type="submission" date="2020-08" db="EMBL/GenBank/DDBJ databases">
        <authorList>
            <person name="Shumante A."/>
            <person name="Zimin A.V."/>
            <person name="Puiu D."/>
            <person name="Salzberg S.L."/>
        </authorList>
    </citation>
    <scope>NUCLEOTIDE SEQUENCE</scope>
    <source>
        <strain evidence="2">WC2-LM</strain>
        <tissue evidence="2">Liver</tissue>
    </source>
</reference>
<feature type="compositionally biased region" description="Basic and acidic residues" evidence="1">
    <location>
        <begin position="228"/>
        <end position="247"/>
    </location>
</feature>
<feature type="region of interest" description="Disordered" evidence="1">
    <location>
        <begin position="100"/>
        <end position="122"/>
    </location>
</feature>
<sequence>MLGIQASDIQCLLTLVEWRLNENLTLSHKEKPFSFSLDRPEDDELEIIAKKTLLPSEPKKTTELKKRKRHIEAKSRILVFKKALRVARKHKKIEFKKISSVSVPSEDEGEQSEARESGQIDTQDAALESELPPSAYSPVKPQEDAETKEVMLEAMEAKEAPEVTETSGTMDQYSMKDCGGVIPKLERHKRIKRFWKRSVKKGQRIAKMKWEERREEQPIITNDISEMSIKEPKEEVTEVSKLEEGTRKKPGQRRHGLAGAPGHAIQSDTRSWRDDICYLGTLRIDLSTLSPELDEGEVEEPPIITEKEVKREVKNEEMVVFREQEATYVLKKDAKFSPEDKEKGSCFLRRSSKEI</sequence>
<dbReference type="Proteomes" id="UP000662637">
    <property type="component" value="Unassembled WGS sequence"/>
</dbReference>
<evidence type="ECO:0000313" key="4">
    <source>
        <dbReference type="Proteomes" id="UP000335636"/>
    </source>
</evidence>
<proteinExistence type="predicted"/>
<accession>A0A5E4AFQ3</accession>
<dbReference type="EMBL" id="CABDUW010000063">
    <property type="protein sequence ID" value="VTJ56167.1"/>
    <property type="molecule type" value="Genomic_DNA"/>
</dbReference>
<name>A0A5E4AFQ3_MARMO</name>